<dbReference type="Pfam" id="PF00732">
    <property type="entry name" value="GMC_oxred_N"/>
    <property type="match status" value="1"/>
</dbReference>
<evidence type="ECO:0000256" key="3">
    <source>
        <dbReference type="RuleBase" id="RU003968"/>
    </source>
</evidence>
<dbReference type="InterPro" id="IPR012132">
    <property type="entry name" value="GMC_OxRdtase"/>
</dbReference>
<dbReference type="Pfam" id="PF05199">
    <property type="entry name" value="GMC_oxred_C"/>
    <property type="match status" value="1"/>
</dbReference>
<keyword evidence="7" id="KW-1185">Reference proteome</keyword>
<evidence type="ECO:0000313" key="7">
    <source>
        <dbReference type="Proteomes" id="UP001174934"/>
    </source>
</evidence>
<comment type="cofactor">
    <cofactor evidence="2">
        <name>FAD</name>
        <dbReference type="ChEBI" id="CHEBI:57692"/>
    </cofactor>
</comment>
<proteinExistence type="inferred from homology"/>
<dbReference type="PROSITE" id="PS00623">
    <property type="entry name" value="GMC_OXRED_1"/>
    <property type="match status" value="1"/>
</dbReference>
<evidence type="ECO:0000256" key="2">
    <source>
        <dbReference type="PIRSR" id="PIRSR000137-2"/>
    </source>
</evidence>
<feature type="binding site" evidence="2">
    <location>
        <begin position="543"/>
        <end position="544"/>
    </location>
    <ligand>
        <name>FAD</name>
        <dbReference type="ChEBI" id="CHEBI:57692"/>
    </ligand>
</feature>
<dbReference type="PANTHER" id="PTHR11552">
    <property type="entry name" value="GLUCOSE-METHANOL-CHOLINE GMC OXIDOREDUCTASE"/>
    <property type="match status" value="1"/>
</dbReference>
<evidence type="ECO:0000259" key="5">
    <source>
        <dbReference type="PROSITE" id="PS00624"/>
    </source>
</evidence>
<dbReference type="AlphaFoldDB" id="A0AA39XIN0"/>
<name>A0AA39XIN0_9PEZI</name>
<dbReference type="Gene3D" id="3.50.50.60">
    <property type="entry name" value="FAD/NAD(P)-binding domain"/>
    <property type="match status" value="1"/>
</dbReference>
<dbReference type="PROSITE" id="PS00624">
    <property type="entry name" value="GMC_OXRED_2"/>
    <property type="match status" value="1"/>
</dbReference>
<feature type="binding site" evidence="2">
    <location>
        <begin position="97"/>
        <end position="100"/>
    </location>
    <ligand>
        <name>FAD</name>
        <dbReference type="ChEBI" id="CHEBI:57692"/>
    </ligand>
</feature>
<dbReference type="InterPro" id="IPR036188">
    <property type="entry name" value="FAD/NAD-bd_sf"/>
</dbReference>
<evidence type="ECO:0000256" key="1">
    <source>
        <dbReference type="ARBA" id="ARBA00010790"/>
    </source>
</evidence>
<dbReference type="PANTHER" id="PTHR11552:SF210">
    <property type="entry name" value="GLUCOSE-METHANOL-CHOLINE OXIDOREDUCTASE N-TERMINAL DOMAIN-CONTAINING PROTEIN-RELATED"/>
    <property type="match status" value="1"/>
</dbReference>
<keyword evidence="2 3" id="KW-0274">FAD</keyword>
<reference evidence="6" key="1">
    <citation type="submission" date="2023-06" db="EMBL/GenBank/DDBJ databases">
        <title>Genome-scale phylogeny and comparative genomics of the fungal order Sordariales.</title>
        <authorList>
            <consortium name="Lawrence Berkeley National Laboratory"/>
            <person name="Hensen N."/>
            <person name="Bonometti L."/>
            <person name="Westerberg I."/>
            <person name="Brannstrom I.O."/>
            <person name="Guillou S."/>
            <person name="Cros-Aarteil S."/>
            <person name="Calhoun S."/>
            <person name="Haridas S."/>
            <person name="Kuo A."/>
            <person name="Mondo S."/>
            <person name="Pangilinan J."/>
            <person name="Riley R."/>
            <person name="LaButti K."/>
            <person name="Andreopoulos B."/>
            <person name="Lipzen A."/>
            <person name="Chen C."/>
            <person name="Yanf M."/>
            <person name="Daum C."/>
            <person name="Ng V."/>
            <person name="Clum A."/>
            <person name="Steindorff A."/>
            <person name="Ohm R."/>
            <person name="Martin F."/>
            <person name="Silar P."/>
            <person name="Natvig D."/>
            <person name="Lalanne C."/>
            <person name="Gautier V."/>
            <person name="Ament-velasquez S.L."/>
            <person name="Kruys A."/>
            <person name="Hutchinson M.I."/>
            <person name="Powell A.J."/>
            <person name="Barry K."/>
            <person name="Miller A.N."/>
            <person name="Grigoriev I.V."/>
            <person name="Debuchy R."/>
            <person name="Gladieux P."/>
            <person name="Thoren M.H."/>
            <person name="Johannesson H."/>
        </authorList>
    </citation>
    <scope>NUCLEOTIDE SEQUENCE</scope>
    <source>
        <strain evidence="6">SMH3391-2</strain>
    </source>
</reference>
<dbReference type="Proteomes" id="UP001174934">
    <property type="component" value="Unassembled WGS sequence"/>
</dbReference>
<feature type="domain" description="Glucose-methanol-choline oxidoreductase N-terminal" evidence="5">
    <location>
        <begin position="279"/>
        <end position="293"/>
    </location>
</feature>
<protein>
    <submittedName>
        <fullName evidence="6">Aryl-alcohol dehydrogenase</fullName>
    </submittedName>
</protein>
<feature type="domain" description="Glucose-methanol-choline oxidoreductase N-terminal" evidence="4">
    <location>
        <begin position="87"/>
        <end position="110"/>
    </location>
</feature>
<dbReference type="InterPro" id="IPR000172">
    <property type="entry name" value="GMC_OxRdtase_N"/>
</dbReference>
<sequence length="610" mass="65240">MADTSSTYDFIIVGGGTAGLVVAARLSEDPAQKVLVLEAGADHSLDPRVITPLLFATLQEGASEATWNYHTTPQANLKERTVQVNQGRALGGSSAVNAFVFVPPSKGLIDAWGSLGNEGWSWDVFRKYLAKVYTPPVVSDTSDQKRFGIDGYPVVDDASGPLRLDYSGDWSHPIREAWTETFKAKNQLVAEDPYINPTVGAFSHLSSTDPVTKQRNSSVSAYYNGSKDRENLTVVTNALVDKIVFEQDSGPLKAIGVQYQVNGSTLTATAAKEVVLSAGAIQSPKVLELSGIGNAKLLAKHNIPTLIDLPSVGTNLQDHIFCSINYEANDDVPTHDALRRQEPEAIQQAMTEYMTHQRGLMTTIGINTSAYLPVPDAAASKDTLASLLQQSRELASATSPAAGLLHDAAENTLLSGTEPSGSYFSVIGQHILPVDPASDSPAGPVPGKFVALSAMLSQPVSRGSVHISSADPSALPTIDPAYFSSPVDLEVLARHILHLQKLAAAPQMGRVLKQELRLRDPASDVKDLEQAKRYLQTSAVSMWHLAGSCPMLPRDKGGVVDSKLKVYGVGNLRVVDASIMPIISTANTQLTVYAIAERAAALVKEEWGLK</sequence>
<dbReference type="SUPFAM" id="SSF51905">
    <property type="entry name" value="FAD/NAD(P)-binding domain"/>
    <property type="match status" value="1"/>
</dbReference>
<dbReference type="Gene3D" id="3.30.560.10">
    <property type="entry name" value="Glucose Oxidase, domain 3"/>
    <property type="match status" value="1"/>
</dbReference>
<dbReference type="SUPFAM" id="SSF54373">
    <property type="entry name" value="FAD-linked reductases, C-terminal domain"/>
    <property type="match status" value="1"/>
</dbReference>
<dbReference type="GO" id="GO:0050660">
    <property type="term" value="F:flavin adenine dinucleotide binding"/>
    <property type="evidence" value="ECO:0007669"/>
    <property type="project" value="InterPro"/>
</dbReference>
<dbReference type="PIRSF" id="PIRSF000137">
    <property type="entry name" value="Alcohol_oxidase"/>
    <property type="match status" value="1"/>
</dbReference>
<dbReference type="GO" id="GO:0016614">
    <property type="term" value="F:oxidoreductase activity, acting on CH-OH group of donors"/>
    <property type="evidence" value="ECO:0007669"/>
    <property type="project" value="InterPro"/>
</dbReference>
<gene>
    <name evidence="6" type="ORF">B0T17DRAFT_512968</name>
</gene>
<keyword evidence="3" id="KW-0285">Flavoprotein</keyword>
<accession>A0AA39XIN0</accession>
<comment type="similarity">
    <text evidence="1 3">Belongs to the GMC oxidoreductase family.</text>
</comment>
<dbReference type="InterPro" id="IPR007867">
    <property type="entry name" value="GMC_OxRtase_C"/>
</dbReference>
<feature type="binding site" evidence="2">
    <location>
        <position position="240"/>
    </location>
    <ligand>
        <name>FAD</name>
        <dbReference type="ChEBI" id="CHEBI:57692"/>
    </ligand>
</feature>
<evidence type="ECO:0000259" key="4">
    <source>
        <dbReference type="PROSITE" id="PS00623"/>
    </source>
</evidence>
<evidence type="ECO:0000313" key="6">
    <source>
        <dbReference type="EMBL" id="KAK0634286.1"/>
    </source>
</evidence>
<dbReference type="EMBL" id="JAULSR010000001">
    <property type="protein sequence ID" value="KAK0634286.1"/>
    <property type="molecule type" value="Genomic_DNA"/>
</dbReference>
<comment type="caution">
    <text evidence="6">The sequence shown here is derived from an EMBL/GenBank/DDBJ whole genome shotgun (WGS) entry which is preliminary data.</text>
</comment>
<organism evidence="6 7">
    <name type="scientific">Bombardia bombarda</name>
    <dbReference type="NCBI Taxonomy" id="252184"/>
    <lineage>
        <taxon>Eukaryota</taxon>
        <taxon>Fungi</taxon>
        <taxon>Dikarya</taxon>
        <taxon>Ascomycota</taxon>
        <taxon>Pezizomycotina</taxon>
        <taxon>Sordariomycetes</taxon>
        <taxon>Sordariomycetidae</taxon>
        <taxon>Sordariales</taxon>
        <taxon>Lasiosphaeriaceae</taxon>
        <taxon>Bombardia</taxon>
    </lineage>
</organism>